<evidence type="ECO:0000256" key="4">
    <source>
        <dbReference type="ARBA" id="ARBA00022598"/>
    </source>
</evidence>
<dbReference type="GO" id="GO:0005829">
    <property type="term" value="C:cytosol"/>
    <property type="evidence" value="ECO:0007669"/>
    <property type="project" value="TreeGrafter"/>
</dbReference>
<comment type="subcellular location">
    <subcellularLocation>
        <location evidence="1 12">Cytoplasm</location>
    </subcellularLocation>
</comment>
<comment type="similarity">
    <text evidence="2 12">Belongs to the class-II aminoacyl-tRNA synthetase family.</text>
</comment>
<comment type="function">
    <text evidence="12">Catalyzes the attachment of alanine to tRNA(Ala) in a two-step reaction: alanine is first activated by ATP to form Ala-AMP and then transferred to the acceptor end of tRNA(Ala). Also edits incorrectly charged Ser-tRNA(Ala) and Gly-tRNA(Ala) via its editing domain.</text>
</comment>
<feature type="binding site" evidence="12">
    <location>
        <position position="669"/>
    </location>
    <ligand>
        <name>Zn(2+)</name>
        <dbReference type="ChEBI" id="CHEBI:29105"/>
    </ligand>
</feature>
<dbReference type="InterPro" id="IPR012947">
    <property type="entry name" value="tRNA_SAD"/>
</dbReference>
<dbReference type="PANTHER" id="PTHR11777">
    <property type="entry name" value="ALANYL-TRNA SYNTHETASE"/>
    <property type="match status" value="1"/>
</dbReference>
<dbReference type="PROSITE" id="PS50860">
    <property type="entry name" value="AA_TRNA_LIGASE_II_ALA"/>
    <property type="match status" value="1"/>
</dbReference>
<keyword evidence="11 12" id="KW-0030">Aminoacyl-tRNA synthetase</keyword>
<dbReference type="GO" id="GO:0008270">
    <property type="term" value="F:zinc ion binding"/>
    <property type="evidence" value="ECO:0007669"/>
    <property type="project" value="UniProtKB-UniRule"/>
</dbReference>
<keyword evidence="8 12" id="KW-0067">ATP-binding</keyword>
<keyword evidence="15" id="KW-1185">Reference proteome</keyword>
<dbReference type="OrthoDB" id="9803884at2"/>
<evidence type="ECO:0000313" key="14">
    <source>
        <dbReference type="EMBL" id="AKL97490.1"/>
    </source>
</evidence>
<dbReference type="FunFam" id="2.40.30.130:FF:000001">
    <property type="entry name" value="Alanine--tRNA ligase"/>
    <property type="match status" value="1"/>
</dbReference>
<organism evidence="14 15">
    <name type="scientific">Endomicrobium proavitum</name>
    <dbReference type="NCBI Taxonomy" id="1408281"/>
    <lineage>
        <taxon>Bacteria</taxon>
        <taxon>Pseudomonadati</taxon>
        <taxon>Elusimicrobiota</taxon>
        <taxon>Endomicrobiia</taxon>
        <taxon>Endomicrobiales</taxon>
        <taxon>Endomicrobiaceae</taxon>
        <taxon>Endomicrobium</taxon>
    </lineage>
</organism>
<comment type="cofactor">
    <cofactor evidence="12">
        <name>Zn(2+)</name>
        <dbReference type="ChEBI" id="CHEBI:29105"/>
    </cofactor>
    <text evidence="12">Binds 1 zinc ion per subunit.</text>
</comment>
<dbReference type="Gene3D" id="6.10.250.550">
    <property type="match status" value="1"/>
</dbReference>
<evidence type="ECO:0000256" key="10">
    <source>
        <dbReference type="ARBA" id="ARBA00022917"/>
    </source>
</evidence>
<gene>
    <name evidence="12 14" type="primary">alaS</name>
    <name evidence="14" type="ORF">Epro_0111</name>
</gene>
<keyword evidence="7 12" id="KW-0862">Zinc</keyword>
<dbReference type="FunFam" id="3.30.930.10:FF:000004">
    <property type="entry name" value="Alanine--tRNA ligase"/>
    <property type="match status" value="1"/>
</dbReference>
<keyword evidence="6 12" id="KW-0547">Nucleotide-binding</keyword>
<dbReference type="Gene3D" id="3.30.930.10">
    <property type="entry name" value="Bira Bifunctional Protein, Domain 2"/>
    <property type="match status" value="1"/>
</dbReference>
<dbReference type="GO" id="GO:0002161">
    <property type="term" value="F:aminoacyl-tRNA deacylase activity"/>
    <property type="evidence" value="ECO:0007669"/>
    <property type="project" value="TreeGrafter"/>
</dbReference>
<evidence type="ECO:0000259" key="13">
    <source>
        <dbReference type="PROSITE" id="PS50860"/>
    </source>
</evidence>
<evidence type="ECO:0000256" key="3">
    <source>
        <dbReference type="ARBA" id="ARBA00022555"/>
    </source>
</evidence>
<dbReference type="InterPro" id="IPR018165">
    <property type="entry name" value="Ala-tRNA-synth_IIc_core"/>
</dbReference>
<keyword evidence="9 12" id="KW-0694">RNA-binding</keyword>
<dbReference type="Proteomes" id="UP000035337">
    <property type="component" value="Chromosome"/>
</dbReference>
<sequence length="876" mass="97076">MNKPSAKIRAEFLDFFKEQGCKTVPSDSLIPSGDKTLLFTSAGMVQFKQHFLGQSNDTFTRAASCQKCFRTSDIENVGITSRHLTFFEMLGNFSFGDYFKKEAIAWAYEFLTKNMSLPKDKLYFTVYKDDDEAAEIWKKLVPFDRIIKMGEDTNFWNMGDTGPCGPCSEILIDLGEDMSCGKPDCGPACSCDRHLEIWNLVFTQFDKQPDGSLKPLPRKNIDTGMGLERIVAAANGKKSIFETDLFMPIIENAADILKIKAEGKNISKLRMIADHSRAVTFLISDGVLPSNEGRGYVLRRILRRALRAGKLFGYNKPFISDLSDSVFKIMEPAYPELSSKLANIKSIIKIEEEKFLETLESGSNVLNNIINAYQAKKASQLSGEDVFKLYDTYGFPYDLTKEIAAESGLTVDEKGFKRQQKAAQEKSRAAWGGSGEKDVTFYSILHKKTGDTEFTGYNHYTSLSKVLAVIKDSKEVSEIASGDTAEVVFDKTPFYALSGGQSSDKGFILNDNFKAEVIDVVKPIGNLFVHKIKVLDGVLKTGDKVNADINIERRKQIARHHTATHLLHKALREAFGEHITQAGSLVAPDYLRFDFTHFAPVKKEDLIKIENRINAVIRANMPVNIESMDINKARKHGAMALFGEKYGEVVRTVTVVDNDANCNFSMELCGGTHIERTGDIGFFKIVSESSVAAGVRRIEAVAGFAAENYVLNEENNILKTAELLSVSKDEILNKTQKILADYKKLEQELNTFKSSLISADIDNYVKEAKDVNGIKFLTVRVADVDVKSLRDMSDKLKEKLKSAVILIVSKSADKASFIVSVTADNVDKGFNAGKIAKSFAAEIGGSGGGKPDFAQGGAKDLSKIDVAIKNVEKYLK</sequence>
<dbReference type="FunFam" id="3.10.310.40:FF:000001">
    <property type="entry name" value="Alanine--tRNA ligase"/>
    <property type="match status" value="1"/>
</dbReference>
<dbReference type="GO" id="GO:0006419">
    <property type="term" value="P:alanyl-tRNA aminoacylation"/>
    <property type="evidence" value="ECO:0007669"/>
    <property type="project" value="UniProtKB-UniRule"/>
</dbReference>
<dbReference type="Pfam" id="PF02272">
    <property type="entry name" value="DHHA1"/>
    <property type="match status" value="1"/>
</dbReference>
<dbReference type="InterPro" id="IPR018164">
    <property type="entry name" value="Ala-tRNA-synth_IIc_N"/>
</dbReference>
<keyword evidence="10 12" id="KW-0648">Protein biosynthesis</keyword>
<evidence type="ECO:0000256" key="7">
    <source>
        <dbReference type="ARBA" id="ARBA00022833"/>
    </source>
</evidence>
<dbReference type="GO" id="GO:0004813">
    <property type="term" value="F:alanine-tRNA ligase activity"/>
    <property type="evidence" value="ECO:0007669"/>
    <property type="project" value="UniProtKB-UniRule"/>
</dbReference>
<dbReference type="InterPro" id="IPR003156">
    <property type="entry name" value="DHHA1_dom"/>
</dbReference>
<dbReference type="NCBIfam" id="TIGR00344">
    <property type="entry name" value="alaS"/>
    <property type="match status" value="1"/>
</dbReference>
<dbReference type="Gene3D" id="2.40.30.130">
    <property type="match status" value="1"/>
</dbReference>
<dbReference type="SUPFAM" id="SSF55681">
    <property type="entry name" value="Class II aaRS and biotin synthetases"/>
    <property type="match status" value="1"/>
</dbReference>
<dbReference type="GO" id="GO:0000049">
    <property type="term" value="F:tRNA binding"/>
    <property type="evidence" value="ECO:0007669"/>
    <property type="project" value="UniProtKB-KW"/>
</dbReference>
<keyword evidence="5 12" id="KW-0479">Metal-binding</keyword>
<dbReference type="InterPro" id="IPR018163">
    <property type="entry name" value="Thr/Ala-tRNA-synth_IIc_edit"/>
</dbReference>
<protein>
    <recommendedName>
        <fullName evidence="12">Alanine--tRNA ligase</fullName>
        <ecNumber evidence="12">6.1.1.7</ecNumber>
    </recommendedName>
    <alternativeName>
        <fullName evidence="12">Alanyl-tRNA synthetase</fullName>
        <shortName evidence="12">AlaRS</shortName>
    </alternativeName>
</protein>
<keyword evidence="12" id="KW-0963">Cytoplasm</keyword>
<dbReference type="InterPro" id="IPR009000">
    <property type="entry name" value="Transl_B-barrel_sf"/>
</dbReference>
<evidence type="ECO:0000256" key="12">
    <source>
        <dbReference type="HAMAP-Rule" id="MF_00036"/>
    </source>
</evidence>
<feature type="domain" description="Alanyl-transfer RNA synthetases family profile" evidence="13">
    <location>
        <begin position="3"/>
        <end position="712"/>
    </location>
</feature>
<feature type="binding site" evidence="12">
    <location>
        <position position="565"/>
    </location>
    <ligand>
        <name>Zn(2+)</name>
        <dbReference type="ChEBI" id="CHEBI:29105"/>
    </ligand>
</feature>
<dbReference type="Pfam" id="PF01411">
    <property type="entry name" value="tRNA-synt_2c"/>
    <property type="match status" value="1"/>
</dbReference>
<name>A0A0G3WHZ1_9BACT</name>
<comment type="domain">
    <text evidence="12">Consists of three domains; the N-terminal catalytic domain, the editing domain and the C-terminal C-Ala domain. The editing domain removes incorrectly charged amino acids, while the C-Ala domain, along with tRNA(Ala), serves as a bridge to cooperatively bring together the editing and aminoacylation centers thus stimulating deacylation of misacylated tRNAs.</text>
</comment>
<dbReference type="Gene3D" id="3.10.310.40">
    <property type="match status" value="1"/>
</dbReference>
<dbReference type="KEGG" id="epo:Epro_0111"/>
<dbReference type="SMART" id="SM00863">
    <property type="entry name" value="tRNA_SAD"/>
    <property type="match status" value="1"/>
</dbReference>
<dbReference type="CDD" id="cd00673">
    <property type="entry name" value="AlaRS_core"/>
    <property type="match status" value="1"/>
</dbReference>
<dbReference type="HAMAP" id="MF_00036_B">
    <property type="entry name" value="Ala_tRNA_synth_B"/>
    <property type="match status" value="1"/>
</dbReference>
<dbReference type="EMBL" id="CP009498">
    <property type="protein sequence ID" value="AKL97490.1"/>
    <property type="molecule type" value="Genomic_DNA"/>
</dbReference>
<dbReference type="Pfam" id="PF07973">
    <property type="entry name" value="tRNA_SAD"/>
    <property type="match status" value="1"/>
</dbReference>
<feature type="binding site" evidence="12">
    <location>
        <position position="561"/>
    </location>
    <ligand>
        <name>Zn(2+)</name>
        <dbReference type="ChEBI" id="CHEBI:29105"/>
    </ligand>
</feature>
<dbReference type="FunFam" id="3.30.980.10:FF:000004">
    <property type="entry name" value="Alanine--tRNA ligase, cytoplasmic"/>
    <property type="match status" value="1"/>
</dbReference>
<dbReference type="SUPFAM" id="SSF50447">
    <property type="entry name" value="Translation proteins"/>
    <property type="match status" value="1"/>
</dbReference>
<evidence type="ECO:0000256" key="9">
    <source>
        <dbReference type="ARBA" id="ARBA00022884"/>
    </source>
</evidence>
<keyword evidence="3 12" id="KW-0820">tRNA-binding</keyword>
<keyword evidence="4 12" id="KW-0436">Ligase</keyword>
<dbReference type="EC" id="6.1.1.7" evidence="12"/>
<dbReference type="RefSeq" id="WP_052569617.1">
    <property type="nucleotide sequence ID" value="NZ_CP009498.1"/>
</dbReference>
<dbReference type="STRING" id="1408281.Epro_0111"/>
<reference evidence="14 15" key="1">
    <citation type="submission" date="2014-09" db="EMBL/GenBank/DDBJ databases">
        <title>Complete genome sequence of Endomicrobium proavitum.</title>
        <authorList>
            <person name="Zheng H."/>
        </authorList>
    </citation>
    <scope>NUCLEOTIDE SEQUENCE [LARGE SCALE GENOMIC DNA]</scope>
    <source>
        <strain evidence="14 15">Rsa215</strain>
    </source>
</reference>
<dbReference type="PATRIC" id="fig|1408281.3.peg.112"/>
<dbReference type="PANTHER" id="PTHR11777:SF9">
    <property type="entry name" value="ALANINE--TRNA LIGASE, CYTOPLASMIC"/>
    <property type="match status" value="1"/>
</dbReference>
<dbReference type="FunFam" id="3.30.54.20:FF:000001">
    <property type="entry name" value="Alanine--tRNA ligase"/>
    <property type="match status" value="1"/>
</dbReference>
<dbReference type="SUPFAM" id="SSF101353">
    <property type="entry name" value="Putative anticodon-binding domain of alanyl-tRNA synthetase (AlaRS)"/>
    <property type="match status" value="1"/>
</dbReference>
<evidence type="ECO:0000256" key="11">
    <source>
        <dbReference type="ARBA" id="ARBA00023146"/>
    </source>
</evidence>
<dbReference type="AlphaFoldDB" id="A0A0G3WHZ1"/>
<evidence type="ECO:0000256" key="1">
    <source>
        <dbReference type="ARBA" id="ARBA00004496"/>
    </source>
</evidence>
<evidence type="ECO:0000256" key="2">
    <source>
        <dbReference type="ARBA" id="ARBA00008226"/>
    </source>
</evidence>
<dbReference type="GO" id="GO:0005524">
    <property type="term" value="F:ATP binding"/>
    <property type="evidence" value="ECO:0007669"/>
    <property type="project" value="UniProtKB-UniRule"/>
</dbReference>
<comment type="catalytic activity">
    <reaction evidence="12">
        <text>tRNA(Ala) + L-alanine + ATP = L-alanyl-tRNA(Ala) + AMP + diphosphate</text>
        <dbReference type="Rhea" id="RHEA:12540"/>
        <dbReference type="Rhea" id="RHEA-COMP:9657"/>
        <dbReference type="Rhea" id="RHEA-COMP:9923"/>
        <dbReference type="ChEBI" id="CHEBI:30616"/>
        <dbReference type="ChEBI" id="CHEBI:33019"/>
        <dbReference type="ChEBI" id="CHEBI:57972"/>
        <dbReference type="ChEBI" id="CHEBI:78442"/>
        <dbReference type="ChEBI" id="CHEBI:78497"/>
        <dbReference type="ChEBI" id="CHEBI:456215"/>
        <dbReference type="EC" id="6.1.1.7"/>
    </reaction>
</comment>
<dbReference type="PRINTS" id="PR00980">
    <property type="entry name" value="TRNASYNTHALA"/>
</dbReference>
<evidence type="ECO:0000313" key="15">
    <source>
        <dbReference type="Proteomes" id="UP000035337"/>
    </source>
</evidence>
<evidence type="ECO:0000256" key="6">
    <source>
        <dbReference type="ARBA" id="ARBA00022741"/>
    </source>
</evidence>
<accession>A0A0G3WHZ1</accession>
<dbReference type="InterPro" id="IPR023033">
    <property type="entry name" value="Ala_tRNA_ligase_euk/bac"/>
</dbReference>
<dbReference type="InterPro" id="IPR045864">
    <property type="entry name" value="aa-tRNA-synth_II/BPL/LPL"/>
</dbReference>
<dbReference type="SUPFAM" id="SSF55186">
    <property type="entry name" value="ThrRS/AlaRS common domain"/>
    <property type="match status" value="1"/>
</dbReference>
<dbReference type="InterPro" id="IPR002318">
    <property type="entry name" value="Ala-tRNA-lgiase_IIc"/>
</dbReference>
<dbReference type="InterPro" id="IPR050058">
    <property type="entry name" value="Ala-tRNA_ligase"/>
</dbReference>
<feature type="binding site" evidence="12">
    <location>
        <position position="673"/>
    </location>
    <ligand>
        <name>Zn(2+)</name>
        <dbReference type="ChEBI" id="CHEBI:29105"/>
    </ligand>
</feature>
<dbReference type="InterPro" id="IPR018162">
    <property type="entry name" value="Ala-tRNA-ligase_IIc_anticod-bd"/>
</dbReference>
<dbReference type="Gene3D" id="3.30.54.20">
    <property type="match status" value="1"/>
</dbReference>
<evidence type="ECO:0000256" key="5">
    <source>
        <dbReference type="ARBA" id="ARBA00022723"/>
    </source>
</evidence>
<evidence type="ECO:0000256" key="8">
    <source>
        <dbReference type="ARBA" id="ARBA00022840"/>
    </source>
</evidence>
<proteinExistence type="inferred from homology"/>
<dbReference type="Gene3D" id="3.30.980.10">
    <property type="entry name" value="Threonyl-trna Synthetase, Chain A, domain 2"/>
    <property type="match status" value="1"/>
</dbReference>